<proteinExistence type="predicted"/>
<organism evidence="1 2">
    <name type="scientific">Pluteus cervinus</name>
    <dbReference type="NCBI Taxonomy" id="181527"/>
    <lineage>
        <taxon>Eukaryota</taxon>
        <taxon>Fungi</taxon>
        <taxon>Dikarya</taxon>
        <taxon>Basidiomycota</taxon>
        <taxon>Agaricomycotina</taxon>
        <taxon>Agaricomycetes</taxon>
        <taxon>Agaricomycetidae</taxon>
        <taxon>Agaricales</taxon>
        <taxon>Pluteineae</taxon>
        <taxon>Pluteaceae</taxon>
        <taxon>Pluteus</taxon>
    </lineage>
</organism>
<dbReference type="Proteomes" id="UP000308600">
    <property type="component" value="Unassembled WGS sequence"/>
</dbReference>
<sequence length="125" mass="13597">MSFSFPATSPPASPPKSRIGFELESVVPPGSAVRAITSLLRVLLRVTITDGRVFLGTFAGTDQPMNILLLNTEEYQMSFPSSGSTLSESELELLASEKEARSDGRYVGQILIPWRMVVKVEAHNA</sequence>
<reference evidence="1 2" key="1">
    <citation type="journal article" date="2019" name="Nat. Ecol. Evol.">
        <title>Megaphylogeny resolves global patterns of mushroom evolution.</title>
        <authorList>
            <person name="Varga T."/>
            <person name="Krizsan K."/>
            <person name="Foldi C."/>
            <person name="Dima B."/>
            <person name="Sanchez-Garcia M."/>
            <person name="Sanchez-Ramirez S."/>
            <person name="Szollosi G.J."/>
            <person name="Szarkandi J.G."/>
            <person name="Papp V."/>
            <person name="Albert L."/>
            <person name="Andreopoulos W."/>
            <person name="Angelini C."/>
            <person name="Antonin V."/>
            <person name="Barry K.W."/>
            <person name="Bougher N.L."/>
            <person name="Buchanan P."/>
            <person name="Buyck B."/>
            <person name="Bense V."/>
            <person name="Catcheside P."/>
            <person name="Chovatia M."/>
            <person name="Cooper J."/>
            <person name="Damon W."/>
            <person name="Desjardin D."/>
            <person name="Finy P."/>
            <person name="Geml J."/>
            <person name="Haridas S."/>
            <person name="Hughes K."/>
            <person name="Justo A."/>
            <person name="Karasinski D."/>
            <person name="Kautmanova I."/>
            <person name="Kiss B."/>
            <person name="Kocsube S."/>
            <person name="Kotiranta H."/>
            <person name="LaButti K.M."/>
            <person name="Lechner B.E."/>
            <person name="Liimatainen K."/>
            <person name="Lipzen A."/>
            <person name="Lukacs Z."/>
            <person name="Mihaltcheva S."/>
            <person name="Morgado L.N."/>
            <person name="Niskanen T."/>
            <person name="Noordeloos M.E."/>
            <person name="Ohm R.A."/>
            <person name="Ortiz-Santana B."/>
            <person name="Ovrebo C."/>
            <person name="Racz N."/>
            <person name="Riley R."/>
            <person name="Savchenko A."/>
            <person name="Shiryaev A."/>
            <person name="Soop K."/>
            <person name="Spirin V."/>
            <person name="Szebenyi C."/>
            <person name="Tomsovsky M."/>
            <person name="Tulloss R.E."/>
            <person name="Uehling J."/>
            <person name="Grigoriev I.V."/>
            <person name="Vagvolgyi C."/>
            <person name="Papp T."/>
            <person name="Martin F.M."/>
            <person name="Miettinen O."/>
            <person name="Hibbett D.S."/>
            <person name="Nagy L.G."/>
        </authorList>
    </citation>
    <scope>NUCLEOTIDE SEQUENCE [LARGE SCALE GENOMIC DNA]</scope>
    <source>
        <strain evidence="1 2">NL-1719</strain>
    </source>
</reference>
<name>A0ACD3B030_9AGAR</name>
<evidence type="ECO:0000313" key="2">
    <source>
        <dbReference type="Proteomes" id="UP000308600"/>
    </source>
</evidence>
<gene>
    <name evidence="1" type="ORF">BDN72DRAFT_838012</name>
</gene>
<keyword evidence="2" id="KW-1185">Reference proteome</keyword>
<feature type="non-terminal residue" evidence="1">
    <location>
        <position position="1"/>
    </location>
</feature>
<dbReference type="EMBL" id="ML208301">
    <property type="protein sequence ID" value="TFK71237.1"/>
    <property type="molecule type" value="Genomic_DNA"/>
</dbReference>
<protein>
    <submittedName>
        <fullName evidence="1">Uncharacterized protein</fullName>
    </submittedName>
</protein>
<evidence type="ECO:0000313" key="1">
    <source>
        <dbReference type="EMBL" id="TFK71237.1"/>
    </source>
</evidence>
<accession>A0ACD3B030</accession>